<keyword evidence="1" id="KW-1133">Transmembrane helix</keyword>
<keyword evidence="1" id="KW-0812">Transmembrane</keyword>
<dbReference type="InterPro" id="IPR021235">
    <property type="entry name" value="DUF2637"/>
</dbReference>
<feature type="transmembrane region" description="Helical" evidence="1">
    <location>
        <begin position="40"/>
        <end position="59"/>
    </location>
</feature>
<comment type="caution">
    <text evidence="2">The sequence shown here is derived from an EMBL/GenBank/DDBJ whole genome shotgun (WGS) entry which is preliminary data.</text>
</comment>
<organism evidence="2 3">
    <name type="scientific">Streptomyces hainanensis</name>
    <dbReference type="NCBI Taxonomy" id="402648"/>
    <lineage>
        <taxon>Bacteria</taxon>
        <taxon>Bacillati</taxon>
        <taxon>Actinomycetota</taxon>
        <taxon>Actinomycetes</taxon>
        <taxon>Kitasatosporales</taxon>
        <taxon>Streptomycetaceae</taxon>
        <taxon>Streptomyces</taxon>
    </lineage>
</organism>
<dbReference type="EMBL" id="SMKI01000097">
    <property type="protein sequence ID" value="TDC75701.1"/>
    <property type="molecule type" value="Genomic_DNA"/>
</dbReference>
<gene>
    <name evidence="2" type="ORF">E1283_11660</name>
</gene>
<keyword evidence="3" id="KW-1185">Reference proteome</keyword>
<accession>A0A4R4TDX4</accession>
<name>A0A4R4TDX4_9ACTN</name>
<evidence type="ECO:0000256" key="1">
    <source>
        <dbReference type="SAM" id="Phobius"/>
    </source>
</evidence>
<feature type="transmembrane region" description="Helical" evidence="1">
    <location>
        <begin position="107"/>
        <end position="130"/>
    </location>
</feature>
<proteinExistence type="predicted"/>
<evidence type="ECO:0000313" key="3">
    <source>
        <dbReference type="Proteomes" id="UP000295345"/>
    </source>
</evidence>
<protein>
    <submittedName>
        <fullName evidence="2">DUF2637 domain-containing protein</fullName>
    </submittedName>
</protein>
<keyword evidence="1" id="KW-0472">Membrane</keyword>
<evidence type="ECO:0000313" key="2">
    <source>
        <dbReference type="EMBL" id="TDC75701.1"/>
    </source>
</evidence>
<reference evidence="2 3" key="1">
    <citation type="submission" date="2019-03" db="EMBL/GenBank/DDBJ databases">
        <title>Draft genome sequences of novel Actinobacteria.</title>
        <authorList>
            <person name="Sahin N."/>
            <person name="Ay H."/>
            <person name="Saygin H."/>
        </authorList>
    </citation>
    <scope>NUCLEOTIDE SEQUENCE [LARGE SCALE GENOMIC DNA]</scope>
    <source>
        <strain evidence="2 3">DSM 41900</strain>
    </source>
</reference>
<dbReference type="AlphaFoldDB" id="A0A4R4TDX4"/>
<dbReference type="OrthoDB" id="4059373at2"/>
<feature type="transmembrane region" description="Helical" evidence="1">
    <location>
        <begin position="68"/>
        <end position="87"/>
    </location>
</feature>
<sequence>MSIWDRAAILGLGAAGGILSFDALQQMAAAIHVRDNLVWLFPLVIDGFIAYSVRALVVLRDAHFAARLYVWALFSTATSTSIWANGLHAVRLNQQNPVGAGLHLGDATVGVLSTIAPLALAGAVHLYILIARRSTTDHARTVVPARTGSGPNTDDTDEALLVAQDAVQNAGRVNRRLVRSALRAQHIKISNERLGIVLQTLRDESDGSNTRSQP</sequence>
<dbReference type="Pfam" id="PF10935">
    <property type="entry name" value="DUF2637"/>
    <property type="match status" value="1"/>
</dbReference>
<dbReference type="Proteomes" id="UP000295345">
    <property type="component" value="Unassembled WGS sequence"/>
</dbReference>